<dbReference type="PATRIC" id="fig|1603606.3.peg.901"/>
<accession>A0A0M5IYK5</accession>
<keyword evidence="8" id="KW-1185">Reference proteome</keyword>
<dbReference type="CDD" id="cd12162">
    <property type="entry name" value="2-Hacid_dh_4"/>
    <property type="match status" value="1"/>
</dbReference>
<evidence type="ECO:0000256" key="1">
    <source>
        <dbReference type="ARBA" id="ARBA00005854"/>
    </source>
</evidence>
<gene>
    <name evidence="7" type="primary">hprA</name>
    <name evidence="7" type="ORF">DSOUD_0819</name>
</gene>
<evidence type="ECO:0000259" key="6">
    <source>
        <dbReference type="Pfam" id="PF02826"/>
    </source>
</evidence>
<dbReference type="KEGG" id="des:DSOUD_0819"/>
<dbReference type="Gene3D" id="3.40.50.720">
    <property type="entry name" value="NAD(P)-binding Rossmann-like Domain"/>
    <property type="match status" value="2"/>
</dbReference>
<dbReference type="Pfam" id="PF02826">
    <property type="entry name" value="2-Hacid_dh_C"/>
    <property type="match status" value="1"/>
</dbReference>
<dbReference type="FunFam" id="3.40.50.720:FF:000203">
    <property type="entry name" value="D-3-phosphoglycerate dehydrogenase (SerA)"/>
    <property type="match status" value="1"/>
</dbReference>
<dbReference type="AlphaFoldDB" id="A0A0M5IYK5"/>
<dbReference type="InterPro" id="IPR029753">
    <property type="entry name" value="D-isomer_DH_CS"/>
</dbReference>
<dbReference type="OrthoDB" id="9793626at2"/>
<dbReference type="PROSITE" id="PS00065">
    <property type="entry name" value="D_2_HYDROXYACID_DH_1"/>
    <property type="match status" value="1"/>
</dbReference>
<evidence type="ECO:0000256" key="4">
    <source>
        <dbReference type="RuleBase" id="RU003719"/>
    </source>
</evidence>
<evidence type="ECO:0000256" key="3">
    <source>
        <dbReference type="ARBA" id="ARBA00023027"/>
    </source>
</evidence>
<dbReference type="InterPro" id="IPR006139">
    <property type="entry name" value="D-isomer_2_OHA_DH_cat_dom"/>
</dbReference>
<comment type="similarity">
    <text evidence="1 4">Belongs to the D-isomer specific 2-hydroxyacid dehydrogenase family.</text>
</comment>
<dbReference type="InterPro" id="IPR006140">
    <property type="entry name" value="D-isomer_DH_NAD-bd"/>
</dbReference>
<dbReference type="SUPFAM" id="SSF52283">
    <property type="entry name" value="Formate/glycerate dehydrogenase catalytic domain-like"/>
    <property type="match status" value="1"/>
</dbReference>
<proteinExistence type="inferred from homology"/>
<dbReference type="RefSeq" id="WP_053549799.1">
    <property type="nucleotide sequence ID" value="NZ_CP010802.1"/>
</dbReference>
<sequence>MKIVVLDGYTLNPGDLDWSELESLGALRVHERTPKDLLLDRASEAEILLTNKVVLGSEEVAQLAQLRYIGVLATGYNVVDTAAARKRGILVTNVPAYSTASVAQMVFSLLLELSQQVGHHAARVREGLWSHSPDFCFWERPLVELDALTLGIVGFGAIGRRVALLGRAFGMEVLVHTSHPEKYRGNPEGEGVRFVGLDELFAACDAVSLHCPLNEGTKGMVDARRLALMKPTSYLINTGRGALVDEGALAAALNAGGIAGAGLDVLSTEPPPASNPLLQAKNCCITPHIAWATRAARSRLMATAVANVGAFLAGKPQNVVN</sequence>
<dbReference type="PROSITE" id="PS00671">
    <property type="entry name" value="D_2_HYDROXYACID_DH_3"/>
    <property type="match status" value="1"/>
</dbReference>
<evidence type="ECO:0000256" key="2">
    <source>
        <dbReference type="ARBA" id="ARBA00023002"/>
    </source>
</evidence>
<evidence type="ECO:0000313" key="7">
    <source>
        <dbReference type="EMBL" id="ALC15606.1"/>
    </source>
</evidence>
<dbReference type="STRING" id="1603606.DSOUD_0819"/>
<dbReference type="Pfam" id="PF00389">
    <property type="entry name" value="2-Hacid_dh"/>
    <property type="match status" value="1"/>
</dbReference>
<dbReference type="Proteomes" id="UP000057158">
    <property type="component" value="Chromosome"/>
</dbReference>
<dbReference type="InterPro" id="IPR029752">
    <property type="entry name" value="D-isomer_DH_CS1"/>
</dbReference>
<dbReference type="EMBL" id="CP010802">
    <property type="protein sequence ID" value="ALC15606.1"/>
    <property type="molecule type" value="Genomic_DNA"/>
</dbReference>
<organism evidence="7 8">
    <name type="scientific">Desulfuromonas soudanensis</name>
    <dbReference type="NCBI Taxonomy" id="1603606"/>
    <lineage>
        <taxon>Bacteria</taxon>
        <taxon>Pseudomonadati</taxon>
        <taxon>Thermodesulfobacteriota</taxon>
        <taxon>Desulfuromonadia</taxon>
        <taxon>Desulfuromonadales</taxon>
        <taxon>Desulfuromonadaceae</taxon>
        <taxon>Desulfuromonas</taxon>
    </lineage>
</organism>
<dbReference type="InterPro" id="IPR050418">
    <property type="entry name" value="D-iso_2-hydroxyacid_DH_PdxB"/>
</dbReference>
<reference evidence="7 8" key="1">
    <citation type="submission" date="2015-07" db="EMBL/GenBank/DDBJ databases">
        <title>Isolation and Genomic Characterization of a Novel Halophilic Metal-Reducing Deltaproteobacterium from the Deep Subsurface.</title>
        <authorList>
            <person name="Badalamenti J.P."/>
            <person name="Summers Z.M."/>
            <person name="Gralnick J.A."/>
            <person name="Bond D.R."/>
        </authorList>
    </citation>
    <scope>NUCLEOTIDE SEQUENCE [LARGE SCALE GENOMIC DNA]</scope>
    <source>
        <strain evidence="7 8">WTL</strain>
    </source>
</reference>
<dbReference type="PANTHER" id="PTHR43761">
    <property type="entry name" value="D-ISOMER SPECIFIC 2-HYDROXYACID DEHYDROGENASE FAMILY PROTEIN (AFU_ORTHOLOGUE AFUA_1G13630)"/>
    <property type="match status" value="1"/>
</dbReference>
<dbReference type="PROSITE" id="PS00670">
    <property type="entry name" value="D_2_HYDROXYACID_DH_2"/>
    <property type="match status" value="1"/>
</dbReference>
<dbReference type="PANTHER" id="PTHR43761:SF1">
    <property type="entry name" value="D-ISOMER SPECIFIC 2-HYDROXYACID DEHYDROGENASE CATALYTIC DOMAIN-CONTAINING PROTEIN-RELATED"/>
    <property type="match status" value="1"/>
</dbReference>
<keyword evidence="2 4" id="KW-0560">Oxidoreductase</keyword>
<feature type="domain" description="D-isomer specific 2-hydroxyacid dehydrogenase catalytic" evidence="5">
    <location>
        <begin position="21"/>
        <end position="321"/>
    </location>
</feature>
<name>A0A0M5IYK5_9BACT</name>
<keyword evidence="3" id="KW-0520">NAD</keyword>
<dbReference type="InterPro" id="IPR036291">
    <property type="entry name" value="NAD(P)-bd_dom_sf"/>
</dbReference>
<evidence type="ECO:0000313" key="8">
    <source>
        <dbReference type="Proteomes" id="UP000057158"/>
    </source>
</evidence>
<dbReference type="GO" id="GO:0051287">
    <property type="term" value="F:NAD binding"/>
    <property type="evidence" value="ECO:0007669"/>
    <property type="project" value="InterPro"/>
</dbReference>
<dbReference type="GO" id="GO:0016616">
    <property type="term" value="F:oxidoreductase activity, acting on the CH-OH group of donors, NAD or NADP as acceptor"/>
    <property type="evidence" value="ECO:0007669"/>
    <property type="project" value="InterPro"/>
</dbReference>
<evidence type="ECO:0000259" key="5">
    <source>
        <dbReference type="Pfam" id="PF00389"/>
    </source>
</evidence>
<dbReference type="SUPFAM" id="SSF51735">
    <property type="entry name" value="NAD(P)-binding Rossmann-fold domains"/>
    <property type="match status" value="1"/>
</dbReference>
<feature type="domain" description="D-isomer specific 2-hydroxyacid dehydrogenase NAD-binding" evidence="6">
    <location>
        <begin position="107"/>
        <end position="290"/>
    </location>
</feature>
<protein>
    <submittedName>
        <fullName evidence="7">Lactate dehydrogenase/2-hydroxyacid dehydrogenase</fullName>
    </submittedName>
</protein>